<reference evidence="1" key="2">
    <citation type="submission" date="2020-05" db="UniProtKB">
        <authorList>
            <consortium name="EnsemblMetazoa"/>
        </authorList>
    </citation>
    <scope>IDENTIFICATION</scope>
    <source>
        <strain evidence="1">IAEA</strain>
    </source>
</reference>
<sequence>MTMFVISNKTSHTSFGNSNNETKNTETKTLLSKKRTNVLCCGLGQMFNTLYSYSRQKILKLSRYRSKEGPTWWGLGQKSSNSKALFYTDFPHKILLLPYEGYDFGRKLGFAIKIIPKAYSLIPFQLDGF</sequence>
<organism evidence="1 2">
    <name type="scientific">Glossina pallidipes</name>
    <name type="common">Tsetse fly</name>
    <dbReference type="NCBI Taxonomy" id="7398"/>
    <lineage>
        <taxon>Eukaryota</taxon>
        <taxon>Metazoa</taxon>
        <taxon>Ecdysozoa</taxon>
        <taxon>Arthropoda</taxon>
        <taxon>Hexapoda</taxon>
        <taxon>Insecta</taxon>
        <taxon>Pterygota</taxon>
        <taxon>Neoptera</taxon>
        <taxon>Endopterygota</taxon>
        <taxon>Diptera</taxon>
        <taxon>Brachycera</taxon>
        <taxon>Muscomorpha</taxon>
        <taxon>Hippoboscoidea</taxon>
        <taxon>Glossinidae</taxon>
        <taxon>Glossina</taxon>
    </lineage>
</organism>
<protein>
    <submittedName>
        <fullName evidence="1">Uncharacterized protein</fullName>
    </submittedName>
</protein>
<name>A0A1A9ZQN4_GLOPL</name>
<dbReference type="EnsemblMetazoa" id="GPAI022055-RA">
    <property type="protein sequence ID" value="GPAI022055-PA"/>
    <property type="gene ID" value="GPAI022055"/>
</dbReference>
<evidence type="ECO:0000313" key="2">
    <source>
        <dbReference type="Proteomes" id="UP000092445"/>
    </source>
</evidence>
<dbReference type="VEuPathDB" id="VectorBase:GPAI022055"/>
<proteinExistence type="predicted"/>
<reference evidence="2" key="1">
    <citation type="submission" date="2014-03" db="EMBL/GenBank/DDBJ databases">
        <authorList>
            <person name="Aksoy S."/>
            <person name="Warren W."/>
            <person name="Wilson R.K."/>
        </authorList>
    </citation>
    <scope>NUCLEOTIDE SEQUENCE [LARGE SCALE GENOMIC DNA]</scope>
    <source>
        <strain evidence="2">IAEA</strain>
    </source>
</reference>
<dbReference type="Proteomes" id="UP000092445">
    <property type="component" value="Unassembled WGS sequence"/>
</dbReference>
<dbReference type="AlphaFoldDB" id="A0A1A9ZQN4"/>
<keyword evidence="2" id="KW-1185">Reference proteome</keyword>
<evidence type="ECO:0000313" key="1">
    <source>
        <dbReference type="EnsemblMetazoa" id="GPAI022055-PA"/>
    </source>
</evidence>
<accession>A0A1A9ZQN4</accession>